<dbReference type="Pfam" id="PF07219">
    <property type="entry name" value="HemY_N"/>
    <property type="match status" value="1"/>
</dbReference>
<feature type="domain" description="HemY N-terminal" evidence="11">
    <location>
        <begin position="26"/>
        <end position="132"/>
    </location>
</feature>
<organism evidence="12 13">
    <name type="scientific">Vibrio sagamiensis NBRC 104589</name>
    <dbReference type="NCBI Taxonomy" id="1219064"/>
    <lineage>
        <taxon>Bacteria</taxon>
        <taxon>Pseudomonadati</taxon>
        <taxon>Pseudomonadota</taxon>
        <taxon>Gammaproteobacteria</taxon>
        <taxon>Vibrionales</taxon>
        <taxon>Vibrionaceae</taxon>
        <taxon>Vibrio</taxon>
    </lineage>
</organism>
<dbReference type="SUPFAM" id="SSF48452">
    <property type="entry name" value="TPR-like"/>
    <property type="match status" value="1"/>
</dbReference>
<evidence type="ECO:0000256" key="8">
    <source>
        <dbReference type="ARBA" id="ARBA00023136"/>
    </source>
</evidence>
<sequence length="393" mass="44323">MIRLTFLFIVLGLGLYAGAQYAGEQGYVLISTTNKTIEMSLTTMVILIIATLAGLFLIENFIKSIIRVSTHSLGYFNIRKVRRARRTTNESMIKLLEGDWKSAEKLALRFAKHHDMPLLCYLVASEAAQGNGNKARRDEYLALASQQDNAHLAVELTRAKQLISDGSYESAFDTLQSLKGKYSNNTIVLDLLKTTYIQLKLWQPLLELIPELTKIGQITKEEQTELLQSAQCGLMHDIAIQQGSEGLASHWNSLPRKVKQNVNLIECFARELIGRKADNEAFTMIKDTLKKQPTETLYHLLTELRLTDDHPVIVLLEGILKQESSNAAAHSALAHFLFRQEKWQLAQHHLEAALKIRTDISDYAFLADTLEKQNLNKAAHEVSRKALALTQEK</sequence>
<evidence type="ECO:0000256" key="6">
    <source>
        <dbReference type="ARBA" id="ARBA00022692"/>
    </source>
</evidence>
<dbReference type="UniPathway" id="UPA00252"/>
<evidence type="ECO:0000256" key="5">
    <source>
        <dbReference type="ARBA" id="ARBA00022519"/>
    </source>
</evidence>
<dbReference type="NCBIfam" id="TIGR00540">
    <property type="entry name" value="TPR_hemY_coli"/>
    <property type="match status" value="1"/>
</dbReference>
<dbReference type="InterPro" id="IPR011990">
    <property type="entry name" value="TPR-like_helical_dom_sf"/>
</dbReference>
<comment type="caution">
    <text evidence="12">The sequence shown here is derived from an EMBL/GenBank/DDBJ whole genome shotgun (WGS) entry which is preliminary data.</text>
</comment>
<dbReference type="InterPro" id="IPR010817">
    <property type="entry name" value="HemY_N"/>
</dbReference>
<dbReference type="EMBL" id="BJXJ01000034">
    <property type="protein sequence ID" value="GEM76902.1"/>
    <property type="molecule type" value="Genomic_DNA"/>
</dbReference>
<feature type="transmembrane region" description="Helical" evidence="10">
    <location>
        <begin position="43"/>
        <end position="62"/>
    </location>
</feature>
<dbReference type="RefSeq" id="WP_039980909.1">
    <property type="nucleotide sequence ID" value="NZ_BAOJ01000048.1"/>
</dbReference>
<dbReference type="OrthoDB" id="7067577at2"/>
<keyword evidence="13" id="KW-1185">Reference proteome</keyword>
<evidence type="ECO:0000256" key="3">
    <source>
        <dbReference type="ARBA" id="ARBA00004744"/>
    </source>
</evidence>
<evidence type="ECO:0000256" key="2">
    <source>
        <dbReference type="ARBA" id="ARBA00004429"/>
    </source>
</evidence>
<dbReference type="AlphaFoldDB" id="A0A511QKA6"/>
<reference evidence="12 13" key="1">
    <citation type="submission" date="2019-07" db="EMBL/GenBank/DDBJ databases">
        <title>Whole genome shotgun sequence of Vibrio sagamiensis NBRC 104589.</title>
        <authorList>
            <person name="Hosoyama A."/>
            <person name="Uohara A."/>
            <person name="Ohji S."/>
            <person name="Ichikawa N."/>
        </authorList>
    </citation>
    <scope>NUCLEOTIDE SEQUENCE [LARGE SCALE GENOMIC DNA]</scope>
    <source>
        <strain evidence="12 13">NBRC 104589</strain>
    </source>
</reference>
<comment type="function">
    <text evidence="1">Involved in a late step of protoheme IX synthesis.</text>
</comment>
<keyword evidence="6 10" id="KW-0812">Transmembrane</keyword>
<keyword evidence="4" id="KW-1003">Cell membrane</keyword>
<keyword evidence="7 10" id="KW-1133">Transmembrane helix</keyword>
<keyword evidence="9" id="KW-0627">Porphyrin biosynthesis</keyword>
<dbReference type="Proteomes" id="UP000321922">
    <property type="component" value="Unassembled WGS sequence"/>
</dbReference>
<dbReference type="GO" id="GO:0005886">
    <property type="term" value="C:plasma membrane"/>
    <property type="evidence" value="ECO:0007669"/>
    <property type="project" value="UniProtKB-SubCell"/>
</dbReference>
<protein>
    <submittedName>
        <fullName evidence="12">Heme biosynthesis protein HemY</fullName>
    </submittedName>
</protein>
<accession>A0A511QKA6</accession>
<comment type="pathway">
    <text evidence="3">Porphyrin-containing compound metabolism; protoheme biosynthesis.</text>
</comment>
<evidence type="ECO:0000313" key="12">
    <source>
        <dbReference type="EMBL" id="GEM76902.1"/>
    </source>
</evidence>
<dbReference type="GO" id="GO:0042168">
    <property type="term" value="P:heme metabolic process"/>
    <property type="evidence" value="ECO:0007669"/>
    <property type="project" value="InterPro"/>
</dbReference>
<evidence type="ECO:0000259" key="11">
    <source>
        <dbReference type="Pfam" id="PF07219"/>
    </source>
</evidence>
<gene>
    <name evidence="12" type="ORF">VSA01S_30140</name>
</gene>
<proteinExistence type="predicted"/>
<comment type="subcellular location">
    <subcellularLocation>
        <location evidence="2">Cell inner membrane</location>
        <topology evidence="2">Multi-pass membrane protein</topology>
    </subcellularLocation>
</comment>
<evidence type="ECO:0000256" key="4">
    <source>
        <dbReference type="ARBA" id="ARBA00022475"/>
    </source>
</evidence>
<evidence type="ECO:0000256" key="9">
    <source>
        <dbReference type="ARBA" id="ARBA00023244"/>
    </source>
</evidence>
<keyword evidence="8 10" id="KW-0472">Membrane</keyword>
<evidence type="ECO:0000256" key="7">
    <source>
        <dbReference type="ARBA" id="ARBA00022989"/>
    </source>
</evidence>
<dbReference type="GO" id="GO:0006779">
    <property type="term" value="P:porphyrin-containing compound biosynthetic process"/>
    <property type="evidence" value="ECO:0007669"/>
    <property type="project" value="UniProtKB-KW"/>
</dbReference>
<keyword evidence="5" id="KW-0997">Cell inner membrane</keyword>
<evidence type="ECO:0000256" key="1">
    <source>
        <dbReference type="ARBA" id="ARBA00002962"/>
    </source>
</evidence>
<evidence type="ECO:0000313" key="13">
    <source>
        <dbReference type="Proteomes" id="UP000321922"/>
    </source>
</evidence>
<dbReference type="InterPro" id="IPR005254">
    <property type="entry name" value="Heme_biosyn_assoc_TPR_pro"/>
</dbReference>
<evidence type="ECO:0000256" key="10">
    <source>
        <dbReference type="SAM" id="Phobius"/>
    </source>
</evidence>
<name>A0A511QKA6_9VIBR</name>
<dbReference type="Gene3D" id="1.25.40.10">
    <property type="entry name" value="Tetratricopeptide repeat domain"/>
    <property type="match status" value="1"/>
</dbReference>